<evidence type="ECO:0000313" key="8">
    <source>
        <dbReference type="Proteomes" id="UP000053820"/>
    </source>
</evidence>
<evidence type="ECO:0000259" key="6">
    <source>
        <dbReference type="PROSITE" id="PS50089"/>
    </source>
</evidence>
<evidence type="ECO:0000313" key="7">
    <source>
        <dbReference type="EMBL" id="KIJ61217.1"/>
    </source>
</evidence>
<feature type="compositionally biased region" description="Low complexity" evidence="5">
    <location>
        <begin position="347"/>
        <end position="357"/>
    </location>
</feature>
<keyword evidence="3" id="KW-0862">Zinc</keyword>
<feature type="domain" description="RING-type" evidence="6">
    <location>
        <begin position="247"/>
        <end position="294"/>
    </location>
</feature>
<dbReference type="Proteomes" id="UP000053820">
    <property type="component" value="Unassembled WGS sequence"/>
</dbReference>
<dbReference type="HOGENOM" id="CLU_049060_0_0_1"/>
<dbReference type="PANTHER" id="PTHR15710">
    <property type="entry name" value="E3 UBIQUITIN-PROTEIN LIGASE PRAJA"/>
    <property type="match status" value="1"/>
</dbReference>
<dbReference type="SUPFAM" id="SSF57850">
    <property type="entry name" value="RING/U-box"/>
    <property type="match status" value="1"/>
</dbReference>
<dbReference type="SMART" id="SM00184">
    <property type="entry name" value="RING"/>
    <property type="match status" value="1"/>
</dbReference>
<dbReference type="EMBL" id="KN839864">
    <property type="protein sequence ID" value="KIJ61217.1"/>
    <property type="molecule type" value="Genomic_DNA"/>
</dbReference>
<organism evidence="7 8">
    <name type="scientific">Hydnomerulius pinastri MD-312</name>
    <dbReference type="NCBI Taxonomy" id="994086"/>
    <lineage>
        <taxon>Eukaryota</taxon>
        <taxon>Fungi</taxon>
        <taxon>Dikarya</taxon>
        <taxon>Basidiomycota</taxon>
        <taxon>Agaricomycotina</taxon>
        <taxon>Agaricomycetes</taxon>
        <taxon>Agaricomycetidae</taxon>
        <taxon>Boletales</taxon>
        <taxon>Boletales incertae sedis</taxon>
        <taxon>Leucogyrophana</taxon>
    </lineage>
</organism>
<feature type="compositionally biased region" description="Gly residues" evidence="5">
    <location>
        <begin position="360"/>
        <end position="371"/>
    </location>
</feature>
<dbReference type="GO" id="GO:0008270">
    <property type="term" value="F:zinc ion binding"/>
    <property type="evidence" value="ECO:0007669"/>
    <property type="project" value="UniProtKB-KW"/>
</dbReference>
<keyword evidence="1" id="KW-0479">Metal-binding</keyword>
<accession>A0A0C9WBY1</accession>
<dbReference type="GO" id="GO:0005737">
    <property type="term" value="C:cytoplasm"/>
    <property type="evidence" value="ECO:0007669"/>
    <property type="project" value="TreeGrafter"/>
</dbReference>
<sequence>MSSRGPMWYCHGCHAEMRPLMVPDPICASCNSSFVEKIENPSEDPRQFRHHSDDGFNDADDFAMEGFLRALRGGMGPGRGPYGTRTRSPPIPRSPDRTTGSSGFHFEIHSGPGGGSRTFILGGPNTLGRSPTQGDRPVPTMSDFLHRENDPDNRAQNDISGPLMSQYLLTLLGREPTGRGDPFSEFLGDIQNGRWGDYVFNQDALDQIMNQPRGNSTAGRPVPATEETTENLPKVLTEGSPLLEKNCAVCKEQFKLETEDPGELVAMTLPCKHLFHEGCILPWLEISRTCPLCRYALIAQPQPQPPGGSPGGSSGSRPTSPSSGSRPRSPGGSSRALFGGGAGGNSSGSSGNYSARSPFGLGGATQNGASGGSSRTSPRMSGQCRGYSLI</sequence>
<proteinExistence type="predicted"/>
<dbReference type="PROSITE" id="PS50089">
    <property type="entry name" value="ZF_RING_2"/>
    <property type="match status" value="1"/>
</dbReference>
<feature type="compositionally biased region" description="Low complexity" evidence="5">
    <location>
        <begin position="315"/>
        <end position="337"/>
    </location>
</feature>
<dbReference type="Pfam" id="PF13639">
    <property type="entry name" value="zf-RING_2"/>
    <property type="match status" value="1"/>
</dbReference>
<dbReference type="OrthoDB" id="8062037at2759"/>
<evidence type="ECO:0000256" key="1">
    <source>
        <dbReference type="ARBA" id="ARBA00022723"/>
    </source>
</evidence>
<name>A0A0C9WBY1_9AGAM</name>
<dbReference type="AlphaFoldDB" id="A0A0C9WBY1"/>
<feature type="region of interest" description="Disordered" evidence="5">
    <location>
        <begin position="73"/>
        <end position="116"/>
    </location>
</feature>
<evidence type="ECO:0000256" key="2">
    <source>
        <dbReference type="ARBA" id="ARBA00022771"/>
    </source>
</evidence>
<dbReference type="Gene3D" id="3.30.40.10">
    <property type="entry name" value="Zinc/RING finger domain, C3HC4 (zinc finger)"/>
    <property type="match status" value="1"/>
</dbReference>
<dbReference type="PANTHER" id="PTHR15710:SF77">
    <property type="entry name" value="RING-H2 FINGER PROTEIN ATL21B"/>
    <property type="match status" value="1"/>
</dbReference>
<feature type="region of interest" description="Disordered" evidence="5">
    <location>
        <begin position="303"/>
        <end position="390"/>
    </location>
</feature>
<gene>
    <name evidence="7" type="ORF">HYDPIDRAFT_177117</name>
</gene>
<dbReference type="InterPro" id="IPR001841">
    <property type="entry name" value="Znf_RING"/>
</dbReference>
<evidence type="ECO:0000256" key="5">
    <source>
        <dbReference type="SAM" id="MobiDB-lite"/>
    </source>
</evidence>
<dbReference type="GO" id="GO:0061630">
    <property type="term" value="F:ubiquitin protein ligase activity"/>
    <property type="evidence" value="ECO:0007669"/>
    <property type="project" value="TreeGrafter"/>
</dbReference>
<dbReference type="GO" id="GO:0016567">
    <property type="term" value="P:protein ubiquitination"/>
    <property type="evidence" value="ECO:0007669"/>
    <property type="project" value="TreeGrafter"/>
</dbReference>
<dbReference type="InterPro" id="IPR013083">
    <property type="entry name" value="Znf_RING/FYVE/PHD"/>
</dbReference>
<protein>
    <recommendedName>
        <fullName evidence="6">RING-type domain-containing protein</fullName>
    </recommendedName>
</protein>
<keyword evidence="8" id="KW-1185">Reference proteome</keyword>
<evidence type="ECO:0000256" key="4">
    <source>
        <dbReference type="PROSITE-ProRule" id="PRU00175"/>
    </source>
</evidence>
<evidence type="ECO:0000256" key="3">
    <source>
        <dbReference type="ARBA" id="ARBA00022833"/>
    </source>
</evidence>
<reference evidence="7 8" key="1">
    <citation type="submission" date="2014-04" db="EMBL/GenBank/DDBJ databases">
        <title>Evolutionary Origins and Diversification of the Mycorrhizal Mutualists.</title>
        <authorList>
            <consortium name="DOE Joint Genome Institute"/>
            <consortium name="Mycorrhizal Genomics Consortium"/>
            <person name="Kohler A."/>
            <person name="Kuo A."/>
            <person name="Nagy L.G."/>
            <person name="Floudas D."/>
            <person name="Copeland A."/>
            <person name="Barry K.W."/>
            <person name="Cichocki N."/>
            <person name="Veneault-Fourrey C."/>
            <person name="LaButti K."/>
            <person name="Lindquist E.A."/>
            <person name="Lipzen A."/>
            <person name="Lundell T."/>
            <person name="Morin E."/>
            <person name="Murat C."/>
            <person name="Riley R."/>
            <person name="Ohm R."/>
            <person name="Sun H."/>
            <person name="Tunlid A."/>
            <person name="Henrissat B."/>
            <person name="Grigoriev I.V."/>
            <person name="Hibbett D.S."/>
            <person name="Martin F."/>
        </authorList>
    </citation>
    <scope>NUCLEOTIDE SEQUENCE [LARGE SCALE GENOMIC DNA]</scope>
    <source>
        <strain evidence="7 8">MD-312</strain>
    </source>
</reference>
<keyword evidence="2 4" id="KW-0863">Zinc-finger</keyword>